<dbReference type="OrthoDB" id="28498at2157"/>
<dbReference type="GeneID" id="4910009"/>
<reference evidence="1" key="1">
    <citation type="submission" date="2007-02" db="EMBL/GenBank/DDBJ databases">
        <title>Complete sequence of Pyrobaculum calidifontis JCM 11548.</title>
        <authorList>
            <consortium name="US DOE Joint Genome Institute"/>
            <person name="Copeland A."/>
            <person name="Lucas S."/>
            <person name="Lapidus A."/>
            <person name="Barry K."/>
            <person name="Glavina del Rio T."/>
            <person name="Dalin E."/>
            <person name="Tice H."/>
            <person name="Pitluck S."/>
            <person name="Chain P."/>
            <person name="Malfatti S."/>
            <person name="Shin M."/>
            <person name="Vergez L."/>
            <person name="Schmutz J."/>
            <person name="Larimer F."/>
            <person name="Land M."/>
            <person name="Hauser L."/>
            <person name="Kyrpides N."/>
            <person name="Mikhailova N."/>
            <person name="Cozen A.E."/>
            <person name="Fitz-Gibbon S.T."/>
            <person name="House C.H."/>
            <person name="Saltikov C."/>
            <person name="Lowe T.M."/>
            <person name="Richardson P."/>
        </authorList>
    </citation>
    <scope>NUCLEOTIDE SEQUENCE [LARGE SCALE GENOMIC DNA]</scope>
    <source>
        <strain evidence="1">JCM 11548</strain>
    </source>
</reference>
<dbReference type="EMBL" id="CP000561">
    <property type="protein sequence ID" value="ABO08870.1"/>
    <property type="molecule type" value="Genomic_DNA"/>
</dbReference>
<dbReference type="AlphaFoldDB" id="A3MW53"/>
<accession>A3MW53</accession>
<evidence type="ECO:0000313" key="1">
    <source>
        <dbReference type="EMBL" id="ABO08870.1"/>
    </source>
</evidence>
<name>A3MW53_PYRCJ</name>
<dbReference type="Proteomes" id="UP000001431">
    <property type="component" value="Chromosome"/>
</dbReference>
<dbReference type="eggNOG" id="arCOG04014">
    <property type="taxonomic scope" value="Archaea"/>
</dbReference>
<gene>
    <name evidence="1" type="ordered locus">Pcal_1450</name>
</gene>
<dbReference type="HOGENOM" id="CLU_152351_0_0_2"/>
<evidence type="ECO:0000313" key="2">
    <source>
        <dbReference type="Proteomes" id="UP000001431"/>
    </source>
</evidence>
<keyword evidence="2" id="KW-1185">Reference proteome</keyword>
<protein>
    <submittedName>
        <fullName evidence="1">Uncharacterized protein</fullName>
    </submittedName>
</protein>
<dbReference type="KEGG" id="pcl:Pcal_1450"/>
<organism evidence="1 2">
    <name type="scientific">Pyrobaculum calidifontis (strain DSM 21063 / JCM 11548 / VA1)</name>
    <dbReference type="NCBI Taxonomy" id="410359"/>
    <lineage>
        <taxon>Archaea</taxon>
        <taxon>Thermoproteota</taxon>
        <taxon>Thermoprotei</taxon>
        <taxon>Thermoproteales</taxon>
        <taxon>Thermoproteaceae</taxon>
        <taxon>Pyrobaculum</taxon>
    </lineage>
</organism>
<sequence length="151" mass="16602">MSVVSIPDFFQLLAKWISARGRPCKPSGYDMALWDGLWVKGDLLVFEGEGEPRCLEDGELVEAIKATAYPDCVSKASPVSVEPPYVELYGGEESAILLGVAEGRVVMVEASGGQVGCVCVTDIDVEKFRKVAYILERRYMEMYKLLHHAPG</sequence>
<proteinExistence type="predicted"/>
<dbReference type="RefSeq" id="WP_011850128.1">
    <property type="nucleotide sequence ID" value="NC_009073.1"/>
</dbReference>
<dbReference type="STRING" id="410359.Pcal_1450"/>